<dbReference type="OMA" id="HEACRYS"/>
<evidence type="ECO:0000313" key="3">
    <source>
        <dbReference type="EMBL" id="RHD79241.1"/>
    </source>
</evidence>
<evidence type="ECO:0000313" key="1">
    <source>
        <dbReference type="EMBL" id="KAB4306343.1"/>
    </source>
</evidence>
<dbReference type="DNASU" id="1075280"/>
<accession>A0A0N7I9R1</accession>
<protein>
    <submittedName>
        <fullName evidence="2">DUF4907 domain-containing protein</fullName>
    </submittedName>
</protein>
<dbReference type="GeneID" id="60927776"/>
<dbReference type="Proteomes" id="UP000284785">
    <property type="component" value="Unassembled WGS sequence"/>
</dbReference>
<dbReference type="RefSeq" id="WP_011107979.1">
    <property type="nucleotide sequence ID" value="NZ_CABJDH010000026.1"/>
</dbReference>
<dbReference type="KEGG" id="btho:Btheta7330_01226"/>
<proteinExistence type="predicted"/>
<evidence type="ECO:0000313" key="5">
    <source>
        <dbReference type="Proteomes" id="UP000436858"/>
    </source>
</evidence>
<reference evidence="5 6" key="2">
    <citation type="journal article" date="2019" name="Nat. Med.">
        <title>A library of human gut bacterial isolates paired with longitudinal multiomics data enables mechanistic microbiome research.</title>
        <authorList>
            <person name="Poyet M."/>
            <person name="Groussin M."/>
            <person name="Gibbons S.M."/>
            <person name="Avila-Pacheco J."/>
            <person name="Jiang X."/>
            <person name="Kearney S.M."/>
            <person name="Perrotta A.R."/>
            <person name="Berdy B."/>
            <person name="Zhao S."/>
            <person name="Lieberman T.D."/>
            <person name="Swanson P.K."/>
            <person name="Smith M."/>
            <person name="Roesemann S."/>
            <person name="Alexander J.E."/>
            <person name="Rich S.A."/>
            <person name="Livny J."/>
            <person name="Vlamakis H."/>
            <person name="Clish C."/>
            <person name="Bullock K."/>
            <person name="Deik A."/>
            <person name="Scott J."/>
            <person name="Pierce K.A."/>
            <person name="Xavier R.J."/>
            <person name="Alm E.J."/>
        </authorList>
    </citation>
    <scope>NUCLEOTIDE SEQUENCE [LARGE SCALE GENOMIC DNA]</scope>
    <source>
        <strain evidence="2 5">BIOML-A162</strain>
        <strain evidence="1 6">BIOML-A188</strain>
    </source>
</reference>
<dbReference type="Proteomes" id="UP000440614">
    <property type="component" value="Unassembled WGS sequence"/>
</dbReference>
<dbReference type="Pfam" id="PF16250">
    <property type="entry name" value="DUF4907"/>
    <property type="match status" value="1"/>
</dbReference>
<dbReference type="PROSITE" id="PS51257">
    <property type="entry name" value="PROKAR_LIPOPROTEIN"/>
    <property type="match status" value="1"/>
</dbReference>
<dbReference type="AlphaFoldDB" id="A0A0N7I9R1"/>
<evidence type="ECO:0000313" key="4">
    <source>
        <dbReference type="Proteomes" id="UP000284785"/>
    </source>
</evidence>
<dbReference type="EMBL" id="WCRY01000030">
    <property type="protein sequence ID" value="KAB4474578.1"/>
    <property type="molecule type" value="Genomic_DNA"/>
</dbReference>
<reference evidence="3 4" key="1">
    <citation type="submission" date="2018-08" db="EMBL/GenBank/DDBJ databases">
        <title>A genome reference for cultivated species of the human gut microbiota.</title>
        <authorList>
            <person name="Zou Y."/>
            <person name="Xue W."/>
            <person name="Luo G."/>
        </authorList>
    </citation>
    <scope>NUCLEOTIDE SEQUENCE [LARGE SCALE GENOMIC DNA]</scope>
    <source>
        <strain evidence="3 4">AM30-26</strain>
    </source>
</reference>
<evidence type="ECO:0000313" key="6">
    <source>
        <dbReference type="Proteomes" id="UP000440614"/>
    </source>
</evidence>
<dbReference type="Proteomes" id="UP000436858">
    <property type="component" value="Unassembled WGS sequence"/>
</dbReference>
<evidence type="ECO:0000313" key="2">
    <source>
        <dbReference type="EMBL" id="KAB4474578.1"/>
    </source>
</evidence>
<organism evidence="2 5">
    <name type="scientific">Bacteroides thetaiotaomicron</name>
    <dbReference type="NCBI Taxonomy" id="818"/>
    <lineage>
        <taxon>Bacteria</taxon>
        <taxon>Pseudomonadati</taxon>
        <taxon>Bacteroidota</taxon>
        <taxon>Bacteroidia</taxon>
        <taxon>Bacteroidales</taxon>
        <taxon>Bacteroidaceae</taxon>
        <taxon>Bacteroides</taxon>
    </lineage>
</organism>
<gene>
    <name evidence="3" type="ORF">DW780_27795</name>
    <name evidence="2" type="ORF">GAN91_22765</name>
    <name evidence="1" type="ORF">GAO51_23825</name>
</gene>
<sequence>MTKRKILGCSVAGILIVIACLSFSKTSFSKTDSSASSFSMEVIEVNGGYGYQISHNNHITIFQPFIPSISGKKPFMEKRDAEQVGQLVMKRMKSGENYTVTLDDLESLGIKIK</sequence>
<comment type="caution">
    <text evidence="2">The sequence shown here is derived from an EMBL/GenBank/DDBJ whole genome shotgun (WGS) entry which is preliminary data.</text>
</comment>
<dbReference type="InterPro" id="IPR032593">
    <property type="entry name" value="DUF4907"/>
</dbReference>
<dbReference type="EMBL" id="QSJP01000046">
    <property type="protein sequence ID" value="RHD79241.1"/>
    <property type="molecule type" value="Genomic_DNA"/>
</dbReference>
<dbReference type="EMBL" id="WCSY01000030">
    <property type="protein sequence ID" value="KAB4306343.1"/>
    <property type="molecule type" value="Genomic_DNA"/>
</dbReference>
<name>A0A0N7I9R1_BACT4</name>